<organism evidence="2 3">
    <name type="scientific">Streblomastix strix</name>
    <dbReference type="NCBI Taxonomy" id="222440"/>
    <lineage>
        <taxon>Eukaryota</taxon>
        <taxon>Metamonada</taxon>
        <taxon>Preaxostyla</taxon>
        <taxon>Oxymonadida</taxon>
        <taxon>Streblomastigidae</taxon>
        <taxon>Streblomastix</taxon>
    </lineage>
</organism>
<evidence type="ECO:0008006" key="4">
    <source>
        <dbReference type="Google" id="ProtNLM"/>
    </source>
</evidence>
<dbReference type="InterPro" id="IPR011050">
    <property type="entry name" value="Pectin_lyase_fold/virulence"/>
</dbReference>
<evidence type="ECO:0000313" key="3">
    <source>
        <dbReference type="Proteomes" id="UP000324800"/>
    </source>
</evidence>
<evidence type="ECO:0000313" key="2">
    <source>
        <dbReference type="EMBL" id="KAA6395803.1"/>
    </source>
</evidence>
<proteinExistence type="predicted"/>
<feature type="signal peptide" evidence="1">
    <location>
        <begin position="1"/>
        <end position="18"/>
    </location>
</feature>
<feature type="non-terminal residue" evidence="2">
    <location>
        <position position="597"/>
    </location>
</feature>
<dbReference type="Proteomes" id="UP000324800">
    <property type="component" value="Unassembled WGS sequence"/>
</dbReference>
<dbReference type="EMBL" id="SNRW01001588">
    <property type="protein sequence ID" value="KAA6395803.1"/>
    <property type="molecule type" value="Genomic_DNA"/>
</dbReference>
<reference evidence="2 3" key="1">
    <citation type="submission" date="2019-03" db="EMBL/GenBank/DDBJ databases">
        <title>Single cell metagenomics reveals metabolic interactions within the superorganism composed of flagellate Streblomastix strix and complex community of Bacteroidetes bacteria on its surface.</title>
        <authorList>
            <person name="Treitli S.C."/>
            <person name="Kolisko M."/>
            <person name="Husnik F."/>
            <person name="Keeling P."/>
            <person name="Hampl V."/>
        </authorList>
    </citation>
    <scope>NUCLEOTIDE SEQUENCE [LARGE SCALE GENOMIC DNA]</scope>
    <source>
        <strain evidence="2">ST1C</strain>
    </source>
</reference>
<comment type="caution">
    <text evidence="2">The sequence shown here is derived from an EMBL/GenBank/DDBJ whole genome shotgun (WGS) entry which is preliminary data.</text>
</comment>
<feature type="chain" id="PRO_5023903973" description="Right handed beta helix domain-containing protein" evidence="1">
    <location>
        <begin position="19"/>
        <end position="597"/>
    </location>
</feature>
<sequence length="597" mass="66029">MRFFYLLLSCCFIFKQQAAVSSNDITENGFLYQADNSGQLTWTIYTSSPWPIPTGKNWKFEYDIAGTNQIDAFEVLIGQIANNFIYFEIGGVRTKPLFIADNGSLHIESNFIHDIILDDCSLIELNGPTLSGSASIAEVELNFCYFERITLRNSPDFHPCCVVIVRVPDIGNYSSYSISFFSCIFVNIQAGNTDDPTFHMTSSSDYAPVMITYSEYPAVQTSQCNCNIRFEETRFISTHGSHTGAIDIRGEIGSVIIYRTTFSKTIAEDGVIYTPDAVYGNCVYASGSDDVMRMTSEFIYLCRSDSDAPKIAVQSSLDFGAFDNLIPDYKSTLVVSEMGSDSIGTGSELNPLRTINTAVTVSNPKKASFVEKIADQNEYPITVIIKAGLYIEHRIKVFSERMTLKGEGVDITRLRNDISDSFNPSVLLSIEPDNVGCKLDIIDLTFEQVFAGPSVKDSLFITQYGEVNLQRCSFKQVNPSNKHESSFIQINNKDAVLNNVIFTDGNFNSETTAIEIVPGGGLKLDSCNFTDIIGSAVIRAVLSDTFTDLILRDCKFQNCQSNPSSQPNIPSGSTIVISSSYSSNFLNQKIQSFLKSP</sequence>
<evidence type="ECO:0000256" key="1">
    <source>
        <dbReference type="SAM" id="SignalP"/>
    </source>
</evidence>
<protein>
    <recommendedName>
        <fullName evidence="4">Right handed beta helix domain-containing protein</fullName>
    </recommendedName>
</protein>
<dbReference type="AlphaFoldDB" id="A0A5J4WLU5"/>
<keyword evidence="1" id="KW-0732">Signal</keyword>
<dbReference type="SUPFAM" id="SSF51126">
    <property type="entry name" value="Pectin lyase-like"/>
    <property type="match status" value="1"/>
</dbReference>
<gene>
    <name evidence="2" type="ORF">EZS28_008665</name>
</gene>
<name>A0A5J4WLU5_9EUKA</name>
<accession>A0A5J4WLU5</accession>